<dbReference type="EMBL" id="CP144752">
    <property type="protein sequence ID" value="WVZ88882.1"/>
    <property type="molecule type" value="Genomic_DNA"/>
</dbReference>
<organism evidence="2 3">
    <name type="scientific">Paspalum notatum var. saurae</name>
    <dbReference type="NCBI Taxonomy" id="547442"/>
    <lineage>
        <taxon>Eukaryota</taxon>
        <taxon>Viridiplantae</taxon>
        <taxon>Streptophyta</taxon>
        <taxon>Embryophyta</taxon>
        <taxon>Tracheophyta</taxon>
        <taxon>Spermatophyta</taxon>
        <taxon>Magnoliopsida</taxon>
        <taxon>Liliopsida</taxon>
        <taxon>Poales</taxon>
        <taxon>Poaceae</taxon>
        <taxon>PACMAD clade</taxon>
        <taxon>Panicoideae</taxon>
        <taxon>Andropogonodae</taxon>
        <taxon>Paspaleae</taxon>
        <taxon>Paspalinae</taxon>
        <taxon>Paspalum</taxon>
    </lineage>
</organism>
<name>A0AAQ3UEX2_PASNO</name>
<feature type="non-terminal residue" evidence="2">
    <location>
        <position position="207"/>
    </location>
</feature>
<dbReference type="AlphaFoldDB" id="A0AAQ3UEX2"/>
<gene>
    <name evidence="2" type="ORF">U9M48_035349</name>
</gene>
<keyword evidence="3" id="KW-1185">Reference proteome</keyword>
<dbReference type="PANTHER" id="PTHR47165">
    <property type="entry name" value="OS03G0429900 PROTEIN"/>
    <property type="match status" value="1"/>
</dbReference>
<reference evidence="2 3" key="1">
    <citation type="submission" date="2024-02" db="EMBL/GenBank/DDBJ databases">
        <title>High-quality chromosome-scale genome assembly of Pensacola bahiagrass (Paspalum notatum Flugge var. saurae).</title>
        <authorList>
            <person name="Vega J.M."/>
            <person name="Podio M."/>
            <person name="Orjuela J."/>
            <person name="Siena L.A."/>
            <person name="Pessino S.C."/>
            <person name="Combes M.C."/>
            <person name="Mariac C."/>
            <person name="Albertini E."/>
            <person name="Pupilli F."/>
            <person name="Ortiz J.P.A."/>
            <person name="Leblanc O."/>
        </authorList>
    </citation>
    <scope>NUCLEOTIDE SEQUENCE [LARGE SCALE GENOMIC DNA]</scope>
    <source>
        <strain evidence="2">R1</strain>
        <tissue evidence="2">Leaf</tissue>
    </source>
</reference>
<accession>A0AAQ3UEX2</accession>
<dbReference type="Gene3D" id="2.40.50.140">
    <property type="entry name" value="Nucleic acid-binding proteins"/>
    <property type="match status" value="1"/>
</dbReference>
<protein>
    <recommendedName>
        <fullName evidence="1">Replication protein A 70 kDa DNA-binding subunit B/D first OB fold domain-containing protein</fullName>
    </recommendedName>
</protein>
<dbReference type="Pfam" id="PF02721">
    <property type="entry name" value="DUF223"/>
    <property type="match status" value="1"/>
</dbReference>
<proteinExistence type="predicted"/>
<dbReference type="Proteomes" id="UP001341281">
    <property type="component" value="Chromosome 08"/>
</dbReference>
<evidence type="ECO:0000313" key="3">
    <source>
        <dbReference type="Proteomes" id="UP001341281"/>
    </source>
</evidence>
<dbReference type="SUPFAM" id="SSF50249">
    <property type="entry name" value="Nucleic acid-binding proteins"/>
    <property type="match status" value="1"/>
</dbReference>
<evidence type="ECO:0000259" key="1">
    <source>
        <dbReference type="Pfam" id="PF02721"/>
    </source>
</evidence>
<evidence type="ECO:0000313" key="2">
    <source>
        <dbReference type="EMBL" id="WVZ88882.1"/>
    </source>
</evidence>
<dbReference type="CDD" id="cd04480">
    <property type="entry name" value="RPA1_DBD_A_like"/>
    <property type="match status" value="1"/>
</dbReference>
<dbReference type="InterPro" id="IPR003871">
    <property type="entry name" value="RFA1B/D_OB_1st"/>
</dbReference>
<feature type="domain" description="Replication protein A 70 kDa DNA-binding subunit B/D first OB fold" evidence="1">
    <location>
        <begin position="6"/>
        <end position="111"/>
    </location>
</feature>
<feature type="non-terminal residue" evidence="2">
    <location>
        <position position="1"/>
    </location>
</feature>
<dbReference type="InterPro" id="IPR012340">
    <property type="entry name" value="NA-bd_OB-fold"/>
</dbReference>
<sequence length="207" mass="23010">VPAMAFTLLPSLRPRDRHAVIRVRVSRKWEFRAGGTDDGSIVHVDLVLVDEKGNSMYAEIPTAEVENKSPLVQEGGIYIMSRFMVSNAKATFMPVPGNYMIEFTFHTIVNPVKDGAVAIPELSYHLTPFSDLEQRAGVYSHFTGVLLHVCFFYSWRSLGCSLPLTERMGCLVSDVIGVLVEVSDAKTVHLTGKPNPTMTRDIVLRDL</sequence>
<dbReference type="PANTHER" id="PTHR47165:SF3">
    <property type="entry name" value="RETROTRANSPOSON-LIKE PROTEIN"/>
    <property type="match status" value="1"/>
</dbReference>